<evidence type="ECO:0000313" key="2">
    <source>
        <dbReference type="EMBL" id="ABN96338.1"/>
    </source>
</evidence>
<reference evidence="2" key="1">
    <citation type="submission" date="2007-02" db="EMBL/GenBank/DDBJ databases">
        <title>Complete sequence of Mycobacterium sp. JLS.</title>
        <authorList>
            <consortium name="US DOE Joint Genome Institute"/>
            <person name="Copeland A."/>
            <person name="Lucas S."/>
            <person name="Lapidus A."/>
            <person name="Barry K."/>
            <person name="Detter J.C."/>
            <person name="Glavina del Rio T."/>
            <person name="Hammon N."/>
            <person name="Israni S."/>
            <person name="Dalin E."/>
            <person name="Tice H."/>
            <person name="Pitluck S."/>
            <person name="Chain P."/>
            <person name="Malfatti S."/>
            <person name="Shin M."/>
            <person name="Vergez L."/>
            <person name="Schmutz J."/>
            <person name="Larimer F."/>
            <person name="Land M."/>
            <person name="Hauser L."/>
            <person name="Kyrpides N."/>
            <person name="Mikhailova N."/>
            <person name="Miller C.D."/>
            <person name="Anderson A.J."/>
            <person name="Sims R.C."/>
            <person name="Richardson P."/>
        </authorList>
    </citation>
    <scope>NUCLEOTIDE SEQUENCE [LARGE SCALE GENOMIC DNA]</scope>
    <source>
        <strain evidence="2">JLS</strain>
    </source>
</reference>
<protein>
    <submittedName>
        <fullName evidence="2">Uncharacterized protein</fullName>
    </submittedName>
</protein>
<proteinExistence type="predicted"/>
<gene>
    <name evidence="2" type="ordered locus">Mjls_0526</name>
</gene>
<feature type="transmembrane region" description="Helical" evidence="1">
    <location>
        <begin position="182"/>
        <end position="200"/>
    </location>
</feature>
<feature type="transmembrane region" description="Helical" evidence="1">
    <location>
        <begin position="70"/>
        <end position="87"/>
    </location>
</feature>
<feature type="transmembrane region" description="Helical" evidence="1">
    <location>
        <begin position="232"/>
        <end position="251"/>
    </location>
</feature>
<feature type="transmembrane region" description="Helical" evidence="1">
    <location>
        <begin position="129"/>
        <end position="148"/>
    </location>
</feature>
<sequence length="495" mass="50899" precursor="true">MPSEHGVTEVAGAKPLGPLLGISDESLETQPHQGWIARRLAVAVVVTAVAYGAGYAAAVAESAAGSRTPHLVALPVLIVLIATGYRTPPRGVGDTESNWIIALMVAVPALAGIELLGNRLPTLAALWHLRDFGAIVWFAALLAVLFGVRHVVRMWPLWIFAASFVSPLPWILVTAAAGGSDAAAAAPAAVAGAAAVFLACPEVPRFRRMLAASACLVVATAFIVTAGPHLPLPATALFVGAALPVAVTLLYRHRAARSGPTAWAAPHRISARSVTALAAMAGVLAVSNPATARPAPLPTAAADWINAAGLTSSSSYGFISRYAGPAATFVRYRPSAPSGSSAPAVDVITAPDRAALAAIDDLTWYPTSQPVNYRPAPTGSGLPAGARIAHTNADAARDGRNTDWVAIAWEWQAGNVFQRVTIVADQSPTGGRRLPEPSPVSVLDVSLRPALWVARQQPDAAGDVDDIVLRDAVALGAELNAAATGHPADGLTTDA</sequence>
<feature type="transmembrane region" description="Helical" evidence="1">
    <location>
        <begin position="40"/>
        <end position="58"/>
    </location>
</feature>
<keyword evidence="1" id="KW-0812">Transmembrane</keyword>
<dbReference type="KEGG" id="mjl:Mjls_0526"/>
<dbReference type="AlphaFoldDB" id="A0A5Q5CB62"/>
<accession>A0A5Q5CB62</accession>
<feature type="transmembrane region" description="Helical" evidence="1">
    <location>
        <begin position="155"/>
        <end position="176"/>
    </location>
</feature>
<feature type="transmembrane region" description="Helical" evidence="1">
    <location>
        <begin position="209"/>
        <end position="226"/>
    </location>
</feature>
<name>A0A5Q5CB62_MYCSJ</name>
<feature type="transmembrane region" description="Helical" evidence="1">
    <location>
        <begin position="99"/>
        <end position="117"/>
    </location>
</feature>
<keyword evidence="1" id="KW-1133">Transmembrane helix</keyword>
<keyword evidence="1" id="KW-0472">Membrane</keyword>
<organism evidence="2">
    <name type="scientific">Mycobacterium sp. (strain JLS)</name>
    <dbReference type="NCBI Taxonomy" id="164757"/>
    <lineage>
        <taxon>Bacteria</taxon>
        <taxon>Bacillati</taxon>
        <taxon>Actinomycetota</taxon>
        <taxon>Actinomycetes</taxon>
        <taxon>Mycobacteriales</taxon>
        <taxon>Mycobacteriaceae</taxon>
        <taxon>Mycobacterium</taxon>
    </lineage>
</organism>
<dbReference type="EMBL" id="CP000580">
    <property type="protein sequence ID" value="ABN96338.1"/>
    <property type="molecule type" value="Genomic_DNA"/>
</dbReference>
<evidence type="ECO:0000256" key="1">
    <source>
        <dbReference type="SAM" id="Phobius"/>
    </source>
</evidence>